<evidence type="ECO:0000313" key="1">
    <source>
        <dbReference type="EMBL" id="KAJ9088528.1"/>
    </source>
</evidence>
<dbReference type="EMBL" id="QTSX02000111">
    <property type="protein sequence ID" value="KAJ9088528.1"/>
    <property type="molecule type" value="Genomic_DNA"/>
</dbReference>
<protein>
    <submittedName>
        <fullName evidence="1">Uncharacterized protein</fullName>
    </submittedName>
</protein>
<comment type="caution">
    <text evidence="1">The sequence shown here is derived from an EMBL/GenBank/DDBJ whole genome shotgun (WGS) entry which is preliminary data.</text>
</comment>
<dbReference type="Proteomes" id="UP001165960">
    <property type="component" value="Unassembled WGS sequence"/>
</dbReference>
<accession>A0ACC2UP00</accession>
<proteinExistence type="predicted"/>
<reference evidence="1" key="1">
    <citation type="submission" date="2022-04" db="EMBL/GenBank/DDBJ databases">
        <title>Genome of the entomopathogenic fungus Entomophthora muscae.</title>
        <authorList>
            <person name="Elya C."/>
            <person name="Lovett B.R."/>
            <person name="Lee E."/>
            <person name="Macias A.M."/>
            <person name="Hajek A.E."/>
            <person name="De Bivort B.L."/>
            <person name="Kasson M.T."/>
            <person name="De Fine Licht H.H."/>
            <person name="Stajich J.E."/>
        </authorList>
    </citation>
    <scope>NUCLEOTIDE SEQUENCE</scope>
    <source>
        <strain evidence="1">Berkeley</strain>
    </source>
</reference>
<keyword evidence="2" id="KW-1185">Reference proteome</keyword>
<gene>
    <name evidence="1" type="ORF">DSO57_1022253</name>
</gene>
<sequence length="165" mass="18865">MDNQEATSSPSSNQEGYDSLRTKNAKASAKSRARRRDREAHMLAENYDLAQYLQDNEKANEELSSQIKMLEITNSNLQEKSKLLKASIDDVHSSIEVNLDTWKGLCPEAPWDEINEVMKERLVMDEKITQITTEMVDLKAKIDNASKGLNNLKYQSEIKRSQQDD</sequence>
<organism evidence="1 2">
    <name type="scientific">Entomophthora muscae</name>
    <dbReference type="NCBI Taxonomy" id="34485"/>
    <lineage>
        <taxon>Eukaryota</taxon>
        <taxon>Fungi</taxon>
        <taxon>Fungi incertae sedis</taxon>
        <taxon>Zoopagomycota</taxon>
        <taxon>Entomophthoromycotina</taxon>
        <taxon>Entomophthoromycetes</taxon>
        <taxon>Entomophthorales</taxon>
        <taxon>Entomophthoraceae</taxon>
        <taxon>Entomophthora</taxon>
    </lineage>
</organism>
<name>A0ACC2UP00_9FUNG</name>
<evidence type="ECO:0000313" key="2">
    <source>
        <dbReference type="Proteomes" id="UP001165960"/>
    </source>
</evidence>